<dbReference type="EMBL" id="FQVN01000001">
    <property type="protein sequence ID" value="SHE77335.1"/>
    <property type="molecule type" value="Genomic_DNA"/>
</dbReference>
<keyword evidence="3" id="KW-1185">Reference proteome</keyword>
<name>A0A1M4W860_STRHI</name>
<feature type="compositionally biased region" description="Polar residues" evidence="1">
    <location>
        <begin position="38"/>
        <end position="51"/>
    </location>
</feature>
<proteinExistence type="predicted"/>
<accession>A0A1M4W860</accession>
<sequence>MIHIAGSGVLLVLLSGLIGVMARPARPLSVSEARTRRANTSRVPSTDTRWP</sequence>
<reference evidence="2 3" key="1">
    <citation type="submission" date="2016-11" db="EMBL/GenBank/DDBJ databases">
        <authorList>
            <person name="Jaros S."/>
            <person name="Januszkiewicz K."/>
            <person name="Wedrychowicz H."/>
        </authorList>
    </citation>
    <scope>NUCLEOTIDE SEQUENCE [LARGE SCALE GENOMIC DNA]</scope>
    <source>
        <strain evidence="2 3">DSM 44523</strain>
    </source>
</reference>
<evidence type="ECO:0000313" key="3">
    <source>
        <dbReference type="Proteomes" id="UP000184501"/>
    </source>
</evidence>
<protein>
    <submittedName>
        <fullName evidence="2">Uncharacterized protein</fullName>
    </submittedName>
</protein>
<gene>
    <name evidence="2" type="ORF">SAMN05444320_1011040</name>
</gene>
<evidence type="ECO:0000256" key="1">
    <source>
        <dbReference type="SAM" id="MobiDB-lite"/>
    </source>
</evidence>
<feature type="region of interest" description="Disordered" evidence="1">
    <location>
        <begin position="26"/>
        <end position="51"/>
    </location>
</feature>
<dbReference type="AlphaFoldDB" id="A0A1M4W860"/>
<dbReference type="Proteomes" id="UP000184501">
    <property type="component" value="Unassembled WGS sequence"/>
</dbReference>
<evidence type="ECO:0000313" key="2">
    <source>
        <dbReference type="EMBL" id="SHE77335.1"/>
    </source>
</evidence>
<organism evidence="2 3">
    <name type="scientific">Streptoalloteichus hindustanus</name>
    <dbReference type="NCBI Taxonomy" id="2017"/>
    <lineage>
        <taxon>Bacteria</taxon>
        <taxon>Bacillati</taxon>
        <taxon>Actinomycetota</taxon>
        <taxon>Actinomycetes</taxon>
        <taxon>Pseudonocardiales</taxon>
        <taxon>Pseudonocardiaceae</taxon>
        <taxon>Streptoalloteichus</taxon>
    </lineage>
</organism>